<dbReference type="InterPro" id="IPR009025">
    <property type="entry name" value="RBP11-like_dimer"/>
</dbReference>
<sequence length="98" mass="10915">MGKITELSSSENQTQNARTFVIENEGNTLGNVLKNIIANYSEVEFCGYTVPHPQESKIHFRIQTADNIKAIDILRRGLKDLEFICDEVIAASSSLDSL</sequence>
<accession>A0A9N9RXA2</accession>
<dbReference type="GO" id="GO:0006383">
    <property type="term" value="P:transcription by RNA polymerase III"/>
    <property type="evidence" value="ECO:0007669"/>
    <property type="project" value="TreeGrafter"/>
</dbReference>
<dbReference type="InterPro" id="IPR022905">
    <property type="entry name" value="Rpo11-like"/>
</dbReference>
<dbReference type="GO" id="GO:0006362">
    <property type="term" value="P:transcription elongation by RNA polymerase I"/>
    <property type="evidence" value="ECO:0007669"/>
    <property type="project" value="TreeGrafter"/>
</dbReference>
<dbReference type="Gene3D" id="3.30.1360.10">
    <property type="entry name" value="RNA polymerase, RBP11-like subunit"/>
    <property type="match status" value="1"/>
</dbReference>
<dbReference type="GO" id="GO:0005736">
    <property type="term" value="C:RNA polymerase I complex"/>
    <property type="evidence" value="ECO:0007669"/>
    <property type="project" value="TreeGrafter"/>
</dbReference>
<proteinExistence type="inferred from homology"/>
<dbReference type="CDD" id="cd07029">
    <property type="entry name" value="RNAP_I_III_AC19"/>
    <property type="match status" value="1"/>
</dbReference>
<comment type="similarity">
    <text evidence="5">Belongs to the archaeal Rpo11/eukaryotic RPB11/RPC19 RNA polymerase subunit family.</text>
</comment>
<dbReference type="PROSITE" id="PS01154">
    <property type="entry name" value="RNA_POL_L_13KD"/>
    <property type="match status" value="1"/>
</dbReference>
<dbReference type="SUPFAM" id="SSF55257">
    <property type="entry name" value="RBP11-like subunits of RNA polymerase"/>
    <property type="match status" value="1"/>
</dbReference>
<dbReference type="PANTHER" id="PTHR13946">
    <property type="entry name" value="DNA-DIRECTED RNA POLYMERASE I,II,III"/>
    <property type="match status" value="1"/>
</dbReference>
<evidence type="ECO:0000256" key="2">
    <source>
        <dbReference type="ARBA" id="ARBA00022478"/>
    </source>
</evidence>
<evidence type="ECO:0000256" key="5">
    <source>
        <dbReference type="ARBA" id="ARBA00025751"/>
    </source>
</evidence>
<comment type="subcellular location">
    <subcellularLocation>
        <location evidence="1">Nucleus</location>
    </subcellularLocation>
</comment>
<protein>
    <recommendedName>
        <fullName evidence="6">DNA-directed RNA polymerase I subunit D</fullName>
    </recommendedName>
</protein>
<dbReference type="EMBL" id="OU895878">
    <property type="protein sequence ID" value="CAG9805291.1"/>
    <property type="molecule type" value="Genomic_DNA"/>
</dbReference>
<evidence type="ECO:0000256" key="6">
    <source>
        <dbReference type="ARBA" id="ARBA00031757"/>
    </source>
</evidence>
<organism evidence="8 9">
    <name type="scientific">Chironomus riparius</name>
    <dbReference type="NCBI Taxonomy" id="315576"/>
    <lineage>
        <taxon>Eukaryota</taxon>
        <taxon>Metazoa</taxon>
        <taxon>Ecdysozoa</taxon>
        <taxon>Arthropoda</taxon>
        <taxon>Hexapoda</taxon>
        <taxon>Insecta</taxon>
        <taxon>Pterygota</taxon>
        <taxon>Neoptera</taxon>
        <taxon>Endopterygota</taxon>
        <taxon>Diptera</taxon>
        <taxon>Nematocera</taxon>
        <taxon>Chironomoidea</taxon>
        <taxon>Chironomidae</taxon>
        <taxon>Chironominae</taxon>
        <taxon>Chironomus</taxon>
    </lineage>
</organism>
<dbReference type="GO" id="GO:0003677">
    <property type="term" value="F:DNA binding"/>
    <property type="evidence" value="ECO:0007669"/>
    <property type="project" value="InterPro"/>
</dbReference>
<dbReference type="GO" id="GO:0003899">
    <property type="term" value="F:DNA-directed RNA polymerase activity"/>
    <property type="evidence" value="ECO:0007669"/>
    <property type="project" value="InterPro"/>
</dbReference>
<keyword evidence="9" id="KW-1185">Reference proteome</keyword>
<name>A0A9N9RXA2_9DIPT</name>
<dbReference type="GO" id="GO:0005666">
    <property type="term" value="C:RNA polymerase III complex"/>
    <property type="evidence" value="ECO:0007669"/>
    <property type="project" value="TreeGrafter"/>
</dbReference>
<dbReference type="GO" id="GO:0046983">
    <property type="term" value="F:protein dimerization activity"/>
    <property type="evidence" value="ECO:0007669"/>
    <property type="project" value="InterPro"/>
</dbReference>
<dbReference type="PANTHER" id="PTHR13946:SF28">
    <property type="entry name" value="DNA-DIRECTED RNA POLYMERASES I AND III SUBUNIT RPAC2"/>
    <property type="match status" value="1"/>
</dbReference>
<dbReference type="HAMAP" id="MF_00261">
    <property type="entry name" value="RNApol_arch_Rpo11"/>
    <property type="match status" value="1"/>
</dbReference>
<dbReference type="InterPro" id="IPR033898">
    <property type="entry name" value="RNAP_AC19"/>
</dbReference>
<reference evidence="8" key="2">
    <citation type="submission" date="2022-10" db="EMBL/GenBank/DDBJ databases">
        <authorList>
            <consortium name="ENA_rothamsted_submissions"/>
            <consortium name="culmorum"/>
            <person name="King R."/>
        </authorList>
    </citation>
    <scope>NUCLEOTIDE SEQUENCE</scope>
</reference>
<evidence type="ECO:0000256" key="3">
    <source>
        <dbReference type="ARBA" id="ARBA00023163"/>
    </source>
</evidence>
<dbReference type="InterPro" id="IPR008193">
    <property type="entry name" value="RNA_pol_Rpb11_13-16kDa_CS"/>
</dbReference>
<reference evidence="8" key="1">
    <citation type="submission" date="2022-01" db="EMBL/GenBank/DDBJ databases">
        <authorList>
            <person name="King R."/>
        </authorList>
    </citation>
    <scope>NUCLEOTIDE SEQUENCE</scope>
</reference>
<dbReference type="Proteomes" id="UP001153620">
    <property type="component" value="Chromosome 2"/>
</dbReference>
<keyword evidence="3" id="KW-0804">Transcription</keyword>
<dbReference type="OrthoDB" id="510325at2759"/>
<dbReference type="Pfam" id="PF13656">
    <property type="entry name" value="RNA_pol_L_2"/>
    <property type="match status" value="1"/>
</dbReference>
<dbReference type="AlphaFoldDB" id="A0A9N9RXA2"/>
<evidence type="ECO:0000256" key="1">
    <source>
        <dbReference type="ARBA" id="ARBA00004123"/>
    </source>
</evidence>
<keyword evidence="2" id="KW-0240">DNA-directed RNA polymerase</keyword>
<dbReference type="InterPro" id="IPR036603">
    <property type="entry name" value="RBP11-like"/>
</dbReference>
<feature type="domain" description="DNA-directed RNA polymerase RBP11-like dimerisation" evidence="7">
    <location>
        <begin position="18"/>
        <end position="89"/>
    </location>
</feature>
<evidence type="ECO:0000256" key="4">
    <source>
        <dbReference type="ARBA" id="ARBA00023242"/>
    </source>
</evidence>
<evidence type="ECO:0000313" key="9">
    <source>
        <dbReference type="Proteomes" id="UP001153620"/>
    </source>
</evidence>
<evidence type="ECO:0000313" key="8">
    <source>
        <dbReference type="EMBL" id="CAG9805291.1"/>
    </source>
</evidence>
<evidence type="ECO:0000259" key="7">
    <source>
        <dbReference type="Pfam" id="PF13656"/>
    </source>
</evidence>
<gene>
    <name evidence="8" type="ORF">CHIRRI_LOCUS8165</name>
</gene>
<keyword evidence="4" id="KW-0539">Nucleus</keyword>